<evidence type="ECO:0000313" key="3">
    <source>
        <dbReference type="Proteomes" id="UP000243297"/>
    </source>
</evidence>
<sequence length="69" mass="7732">MAMKRFKQVYSDGLGSYYTIIEDTVTGVQYLLFDKGGHDGGLAITPLLDAEGKPMINKTGHNMHKEEWI</sequence>
<gene>
    <name evidence="2" type="ORF">SAMN02745191_1355</name>
</gene>
<reference evidence="3" key="1">
    <citation type="submission" date="2017-02" db="EMBL/GenBank/DDBJ databases">
        <authorList>
            <person name="Varghese N."/>
            <person name="Submissions S."/>
        </authorList>
    </citation>
    <scope>NUCLEOTIDE SEQUENCE [LARGE SCALE GENOMIC DNA]</scope>
    <source>
        <strain evidence="3">ATCC 25662</strain>
    </source>
</reference>
<dbReference type="InterPro" id="IPR045515">
    <property type="entry name" value="DUF6440"/>
</dbReference>
<organism evidence="2 3">
    <name type="scientific">Anaerorhabdus furcosa</name>
    <dbReference type="NCBI Taxonomy" id="118967"/>
    <lineage>
        <taxon>Bacteria</taxon>
        <taxon>Bacillati</taxon>
        <taxon>Bacillota</taxon>
        <taxon>Erysipelotrichia</taxon>
        <taxon>Erysipelotrichales</taxon>
        <taxon>Erysipelotrichaceae</taxon>
        <taxon>Anaerorhabdus</taxon>
    </lineage>
</organism>
<dbReference type="EMBL" id="FUWY01000003">
    <property type="protein sequence ID" value="SJZ69165.1"/>
    <property type="molecule type" value="Genomic_DNA"/>
</dbReference>
<accession>A0A1T4MQV5</accession>
<evidence type="ECO:0000313" key="2">
    <source>
        <dbReference type="EMBL" id="SJZ69165.1"/>
    </source>
</evidence>
<evidence type="ECO:0000259" key="1">
    <source>
        <dbReference type="Pfam" id="PF20037"/>
    </source>
</evidence>
<dbReference type="STRING" id="118967.SAMN02745191_1355"/>
<dbReference type="Proteomes" id="UP000243297">
    <property type="component" value="Unassembled WGS sequence"/>
</dbReference>
<proteinExistence type="predicted"/>
<dbReference type="Pfam" id="PF20037">
    <property type="entry name" value="DUF6440"/>
    <property type="match status" value="1"/>
</dbReference>
<dbReference type="RefSeq" id="WP_078711760.1">
    <property type="nucleotide sequence ID" value="NZ_FUWY01000003.1"/>
</dbReference>
<keyword evidence="3" id="KW-1185">Reference proteome</keyword>
<dbReference type="AlphaFoldDB" id="A0A1T4MQV5"/>
<dbReference type="OrthoDB" id="9135364at2"/>
<name>A0A1T4MQV5_9FIRM</name>
<feature type="domain" description="DUF6440" evidence="1">
    <location>
        <begin position="5"/>
        <end position="57"/>
    </location>
</feature>
<protein>
    <recommendedName>
        <fullName evidence="1">DUF6440 domain-containing protein</fullName>
    </recommendedName>
</protein>